<dbReference type="Pfam" id="PF25837">
    <property type="entry name" value="Apionate_lact_N"/>
    <property type="match status" value="1"/>
</dbReference>
<evidence type="ECO:0000313" key="3">
    <source>
        <dbReference type="EMBL" id="GAA5187447.1"/>
    </source>
</evidence>
<dbReference type="InterPro" id="IPR058787">
    <property type="entry name" value="ApnL_M"/>
</dbReference>
<evidence type="ECO:0000259" key="2">
    <source>
        <dbReference type="Pfam" id="PF25838"/>
    </source>
</evidence>
<feature type="domain" description="D-apionate lactonase N-terminal" evidence="1">
    <location>
        <begin position="4"/>
        <end position="206"/>
    </location>
</feature>
<gene>
    <name evidence="3" type="ORF">GCM10023322_35840</name>
</gene>
<dbReference type="Proteomes" id="UP001501570">
    <property type="component" value="Unassembled WGS sequence"/>
</dbReference>
<keyword evidence="4" id="KW-1185">Reference proteome</keyword>
<protein>
    <submittedName>
        <fullName evidence="3">Uncharacterized protein</fullName>
    </submittedName>
</protein>
<dbReference type="RefSeq" id="WP_345630943.1">
    <property type="nucleotide sequence ID" value="NZ_BAABJQ010000009.1"/>
</dbReference>
<accession>A0ABP9RUH9</accession>
<sequence length="504" mass="53680">MPHTELRAEGACLAVAGDALRDVRIWGHRALDAIYVAARDEEWGTYPADVRLMSLTHRPGGVTAILRGEHGGDDPVFAWEGVVDVDVAAVRFTMRGRVLRDLSSQRIGVCLLHPLDLVGRDFQTETDTGTFSAAVNPRPPASGFNSLRYDAGCPIDIVLDGPPFEMEDHRNWSDPGWKSYCPPLGDPSPRRFHAGEEIIQAVTVRGTANVVPAIGGFAADQGAYRHVDLVEGAPWPTLPADVPLSIGLIRESPGWLDEAAARIAGHGRTAEYGPAGHGRIERVSVFDRGSSTTRPGDAGRVRAVLRELGCGAPVGGGSRAHLAELNRLDAPTDDWDFCTFPVTAQAHHSDTDSIMATVRAQPYAIEQARRVAPGMPVVVGPLAFRARAGANSPAAPDDPVDPRESDPLSAAWLLASVIALRRAEALTVLLDPAAPTTAILRRLRTLAGRRLDVLDTGRDHLLAATVVVDPPLTLVANLGPEPAGFDRGSTHALVPGRTAAVLDT</sequence>
<proteinExistence type="predicted"/>
<evidence type="ECO:0000259" key="1">
    <source>
        <dbReference type="Pfam" id="PF25837"/>
    </source>
</evidence>
<dbReference type="InterPro" id="IPR058788">
    <property type="entry name" value="ApnL_N"/>
</dbReference>
<evidence type="ECO:0000313" key="4">
    <source>
        <dbReference type="Proteomes" id="UP001501570"/>
    </source>
</evidence>
<dbReference type="Pfam" id="PF25838">
    <property type="entry name" value="Apionate_lact_M"/>
    <property type="match status" value="1"/>
</dbReference>
<feature type="domain" description="D-apionate lactonase TIM barrel" evidence="2">
    <location>
        <begin position="297"/>
        <end position="428"/>
    </location>
</feature>
<reference evidence="4" key="1">
    <citation type="journal article" date="2019" name="Int. J. Syst. Evol. Microbiol.">
        <title>The Global Catalogue of Microorganisms (GCM) 10K type strain sequencing project: providing services to taxonomists for standard genome sequencing and annotation.</title>
        <authorList>
            <consortium name="The Broad Institute Genomics Platform"/>
            <consortium name="The Broad Institute Genome Sequencing Center for Infectious Disease"/>
            <person name="Wu L."/>
            <person name="Ma J."/>
        </authorList>
    </citation>
    <scope>NUCLEOTIDE SEQUENCE [LARGE SCALE GENOMIC DNA]</scope>
    <source>
        <strain evidence="4">JCM 18304</strain>
    </source>
</reference>
<dbReference type="EMBL" id="BAABJQ010000009">
    <property type="protein sequence ID" value="GAA5187447.1"/>
    <property type="molecule type" value="Genomic_DNA"/>
</dbReference>
<comment type="caution">
    <text evidence="3">The sequence shown here is derived from an EMBL/GenBank/DDBJ whole genome shotgun (WGS) entry which is preliminary data.</text>
</comment>
<organism evidence="3 4">
    <name type="scientific">Rugosimonospora acidiphila</name>
    <dbReference type="NCBI Taxonomy" id="556531"/>
    <lineage>
        <taxon>Bacteria</taxon>
        <taxon>Bacillati</taxon>
        <taxon>Actinomycetota</taxon>
        <taxon>Actinomycetes</taxon>
        <taxon>Micromonosporales</taxon>
        <taxon>Micromonosporaceae</taxon>
        <taxon>Rugosimonospora</taxon>
    </lineage>
</organism>
<name>A0ABP9RUH9_9ACTN</name>